<organism evidence="3 4">
    <name type="scientific">Pseudomonas saxonica</name>
    <dbReference type="NCBI Taxonomy" id="2600598"/>
    <lineage>
        <taxon>Bacteria</taxon>
        <taxon>Pseudomonadati</taxon>
        <taxon>Pseudomonadota</taxon>
        <taxon>Gammaproteobacteria</taxon>
        <taxon>Pseudomonadales</taxon>
        <taxon>Pseudomonadaceae</taxon>
        <taxon>Pseudomonas</taxon>
    </lineage>
</organism>
<reference evidence="4 5" key="1">
    <citation type="submission" date="2019-06" db="EMBL/GenBank/DDBJ databases">
        <title>Pseudomonas bimorpha sp. nov. isolated from bovine raw milk and skim milk concentrate.</title>
        <authorList>
            <person name="Hofmann K."/>
            <person name="Huptas C."/>
            <person name="Doll E."/>
            <person name="Scherer S."/>
            <person name="Wenning M."/>
        </authorList>
    </citation>
    <scope>NUCLEOTIDE SEQUENCE [LARGE SCALE GENOMIC DNA]</scope>
    <source>
        <strain evidence="2 5">DSM 108989</strain>
        <strain evidence="3 4">DSM 108990</strain>
    </source>
</reference>
<dbReference type="InterPro" id="IPR004864">
    <property type="entry name" value="LEA_2"/>
</dbReference>
<name>A0A5C5Q392_9PSED</name>
<dbReference type="EMBL" id="VFIP01000004">
    <property type="protein sequence ID" value="TWS00059.1"/>
    <property type="molecule type" value="Genomic_DNA"/>
</dbReference>
<evidence type="ECO:0000313" key="5">
    <source>
        <dbReference type="Proteomes" id="UP000318428"/>
    </source>
</evidence>
<comment type="caution">
    <text evidence="3">The sequence shown here is derived from an EMBL/GenBank/DDBJ whole genome shotgun (WGS) entry which is preliminary data.</text>
</comment>
<dbReference type="InterPro" id="IPR013990">
    <property type="entry name" value="WHy-dom"/>
</dbReference>
<dbReference type="OrthoDB" id="369213at2"/>
<evidence type="ECO:0000259" key="1">
    <source>
        <dbReference type="SMART" id="SM00769"/>
    </source>
</evidence>
<evidence type="ECO:0000313" key="2">
    <source>
        <dbReference type="EMBL" id="TWR93424.1"/>
    </source>
</evidence>
<dbReference type="GO" id="GO:0009269">
    <property type="term" value="P:response to desiccation"/>
    <property type="evidence" value="ECO:0007669"/>
    <property type="project" value="InterPro"/>
</dbReference>
<keyword evidence="5" id="KW-1185">Reference proteome</keyword>
<evidence type="ECO:0000313" key="3">
    <source>
        <dbReference type="EMBL" id="TWS00059.1"/>
    </source>
</evidence>
<dbReference type="Proteomes" id="UP000318428">
    <property type="component" value="Unassembled WGS sequence"/>
</dbReference>
<gene>
    <name evidence="3" type="ORF">FJD37_02985</name>
    <name evidence="2" type="ORF">FJD38_04440</name>
</gene>
<dbReference type="SUPFAM" id="SSF117070">
    <property type="entry name" value="LEA14-like"/>
    <property type="match status" value="1"/>
</dbReference>
<dbReference type="Pfam" id="PF03168">
    <property type="entry name" value="LEA_2"/>
    <property type="match status" value="1"/>
</dbReference>
<dbReference type="Proteomes" id="UP000317901">
    <property type="component" value="Unassembled WGS sequence"/>
</dbReference>
<dbReference type="SMART" id="SM00769">
    <property type="entry name" value="WHy"/>
    <property type="match status" value="1"/>
</dbReference>
<evidence type="ECO:0000313" key="4">
    <source>
        <dbReference type="Proteomes" id="UP000317901"/>
    </source>
</evidence>
<protein>
    <recommendedName>
        <fullName evidence="1">Water stress and hypersensitive response domain-containing protein</fullName>
    </recommendedName>
</protein>
<dbReference type="Gene3D" id="2.60.40.1820">
    <property type="match status" value="1"/>
</dbReference>
<proteinExistence type="predicted"/>
<dbReference type="EMBL" id="VFIO01000001">
    <property type="protein sequence ID" value="TWR93424.1"/>
    <property type="molecule type" value="Genomic_DNA"/>
</dbReference>
<dbReference type="AlphaFoldDB" id="A0A5C5Q392"/>
<feature type="domain" description="Water stress and hypersensitive response" evidence="1">
    <location>
        <begin position="22"/>
        <end position="141"/>
    </location>
</feature>
<sequence>MMVLTLSGCASWFGSGDKDPQVQLVRVELVKAKVLEQRFKLHFRVDNPNDSTLTVRGIRYAVYLGPIKLSEGEYSQWFSVEPNSHAQFVVPIRTNLWPHVRTLVKLLETPEQAIPYRLEGTLETGLFFGNDVHVMRKGEIIAADFIPE</sequence>
<accession>A0A5C5Q392</accession>